<dbReference type="SUPFAM" id="SSF141457">
    <property type="entry name" value="BH3618-like"/>
    <property type="match status" value="1"/>
</dbReference>
<dbReference type="GO" id="GO:0044780">
    <property type="term" value="P:bacterial-type flagellum assembly"/>
    <property type="evidence" value="ECO:0007669"/>
    <property type="project" value="UniProtKB-UniRule"/>
</dbReference>
<comment type="function">
    <text evidence="4">Acts as an anti-CsrA protein, binds CsrA and prevents it from repressing translation of its target genes, one of which is flagellin. Binds to flagellin and participates in the assembly of the flagellum.</text>
</comment>
<evidence type="ECO:0000256" key="2">
    <source>
        <dbReference type="ARBA" id="ARBA00022795"/>
    </source>
</evidence>
<dbReference type="RefSeq" id="WP_111144800.1">
    <property type="nucleotide sequence ID" value="NZ_QKRB01000006.1"/>
</dbReference>
<comment type="similarity">
    <text evidence="4">Belongs to the FliW family.</text>
</comment>
<dbReference type="AlphaFoldDB" id="A0A2W1M2K3"/>
<proteinExistence type="inferred from homology"/>
<evidence type="ECO:0000256" key="1">
    <source>
        <dbReference type="ARBA" id="ARBA00022490"/>
    </source>
</evidence>
<evidence type="ECO:0000313" key="6">
    <source>
        <dbReference type="Proteomes" id="UP000249522"/>
    </source>
</evidence>
<evidence type="ECO:0000256" key="3">
    <source>
        <dbReference type="ARBA" id="ARBA00022845"/>
    </source>
</evidence>
<evidence type="ECO:0000313" key="5">
    <source>
        <dbReference type="EMBL" id="PZD97837.1"/>
    </source>
</evidence>
<dbReference type="NCBIfam" id="NF009793">
    <property type="entry name" value="PRK13285.1-1"/>
    <property type="match status" value="1"/>
</dbReference>
<keyword evidence="6" id="KW-1185">Reference proteome</keyword>
<accession>A0A2W1M2K3</accession>
<reference evidence="5 6" key="1">
    <citation type="submission" date="2018-06" db="EMBL/GenBank/DDBJ databases">
        <title>Paenibacillus imtechensis sp. nov.</title>
        <authorList>
            <person name="Pinnaka A.K."/>
            <person name="Singh H."/>
            <person name="Kaur M."/>
        </authorList>
    </citation>
    <scope>NUCLEOTIDE SEQUENCE [LARGE SCALE GENOMIC DNA]</scope>
    <source>
        <strain evidence="5 6">SMB1</strain>
    </source>
</reference>
<keyword evidence="5" id="KW-0969">Cilium</keyword>
<name>A0A2W1M2K3_9BACL</name>
<keyword evidence="2 4" id="KW-1005">Bacterial flagellum biogenesis</keyword>
<dbReference type="PANTHER" id="PTHR39190">
    <property type="entry name" value="FLAGELLAR ASSEMBLY FACTOR FLIW"/>
    <property type="match status" value="1"/>
</dbReference>
<dbReference type="Pfam" id="PF02623">
    <property type="entry name" value="FliW"/>
    <property type="match status" value="1"/>
</dbReference>
<comment type="caution">
    <text evidence="5">The sequence shown here is derived from an EMBL/GenBank/DDBJ whole genome shotgun (WGS) entry which is preliminary data.</text>
</comment>
<dbReference type="InterPro" id="IPR003775">
    <property type="entry name" value="Flagellar_assembly_factor_FliW"/>
</dbReference>
<dbReference type="HAMAP" id="MF_01185">
    <property type="entry name" value="FliW"/>
    <property type="match status" value="1"/>
</dbReference>
<dbReference type="EMBL" id="QKRB01000006">
    <property type="protein sequence ID" value="PZD97837.1"/>
    <property type="molecule type" value="Genomic_DNA"/>
</dbReference>
<keyword evidence="5" id="KW-0282">Flagellum</keyword>
<protein>
    <recommendedName>
        <fullName evidence="4">Flagellar assembly factor FliW</fullName>
    </recommendedName>
</protein>
<dbReference type="GO" id="GO:0005737">
    <property type="term" value="C:cytoplasm"/>
    <property type="evidence" value="ECO:0007669"/>
    <property type="project" value="UniProtKB-SubCell"/>
</dbReference>
<gene>
    <name evidence="4" type="primary">fliW</name>
    <name evidence="5" type="ORF">DNH61_00835</name>
</gene>
<dbReference type="PANTHER" id="PTHR39190:SF1">
    <property type="entry name" value="FLAGELLAR ASSEMBLY FACTOR FLIW"/>
    <property type="match status" value="1"/>
</dbReference>
<keyword evidence="5" id="KW-0966">Cell projection</keyword>
<keyword evidence="4" id="KW-0143">Chaperone</keyword>
<keyword evidence="3 4" id="KW-0810">Translation regulation</keyword>
<dbReference type="InterPro" id="IPR024046">
    <property type="entry name" value="Flagellar_assmbl_FliW_dom_sf"/>
</dbReference>
<comment type="subcellular location">
    <subcellularLocation>
        <location evidence="4">Cytoplasm</location>
    </subcellularLocation>
</comment>
<dbReference type="OrthoDB" id="9801235at2"/>
<sequence length="151" mass="17091">MELITDVFGVITVEEKDIFHFEVGIPGFEELSSFVVIQDSTEASFSYLQSVERPELSFFLIDPFAFFPAYDFELPETAVKDLKAESIEQLLVRTIVTVRDKLSNATTNLVAPIVLNMEERVGKQVILIQTDYTTRHNLFPIETDEVKGGNP</sequence>
<organism evidence="5 6">
    <name type="scientific">Paenibacillus sambharensis</name>
    <dbReference type="NCBI Taxonomy" id="1803190"/>
    <lineage>
        <taxon>Bacteria</taxon>
        <taxon>Bacillati</taxon>
        <taxon>Bacillota</taxon>
        <taxon>Bacilli</taxon>
        <taxon>Bacillales</taxon>
        <taxon>Paenibacillaceae</taxon>
        <taxon>Paenibacillus</taxon>
    </lineage>
</organism>
<dbReference type="GO" id="GO:0006417">
    <property type="term" value="P:regulation of translation"/>
    <property type="evidence" value="ECO:0007669"/>
    <property type="project" value="UniProtKB-KW"/>
</dbReference>
<comment type="subunit">
    <text evidence="4">Interacts with translational regulator CsrA and flagellin(s).</text>
</comment>
<dbReference type="Proteomes" id="UP000249522">
    <property type="component" value="Unassembled WGS sequence"/>
</dbReference>
<dbReference type="Gene3D" id="2.30.290.10">
    <property type="entry name" value="BH3618-like"/>
    <property type="match status" value="1"/>
</dbReference>
<evidence type="ECO:0000256" key="4">
    <source>
        <dbReference type="HAMAP-Rule" id="MF_01185"/>
    </source>
</evidence>
<keyword evidence="1 4" id="KW-0963">Cytoplasm</keyword>